<comment type="caution">
    <text evidence="2">The sequence shown here is derived from an EMBL/GenBank/DDBJ whole genome shotgun (WGS) entry which is preliminary data.</text>
</comment>
<dbReference type="AlphaFoldDB" id="A0A834KZ37"/>
<sequence>MEPRARGTPDLPTPGAETRAQTLEELKHSEPPVGSRRSLLVSRKRKSSGGTHNSLMSMVSGLQRRVERAGPADRLSFPADRPLFTPASLPGRCRECRGGAAYARGHTHLSSGSPGSRAGFERGQVVRQTVWGFFRDGHTM</sequence>
<accession>A0A834KZ37</accession>
<evidence type="ECO:0000313" key="2">
    <source>
        <dbReference type="EMBL" id="KAF6736105.1"/>
    </source>
</evidence>
<protein>
    <submittedName>
        <fullName evidence="2">Uncharacterized protein</fullName>
    </submittedName>
</protein>
<dbReference type="Proteomes" id="UP000646548">
    <property type="component" value="Unassembled WGS sequence"/>
</dbReference>
<evidence type="ECO:0000313" key="3">
    <source>
        <dbReference type="Proteomes" id="UP000646548"/>
    </source>
</evidence>
<evidence type="ECO:0000256" key="1">
    <source>
        <dbReference type="SAM" id="MobiDB-lite"/>
    </source>
</evidence>
<reference evidence="2" key="1">
    <citation type="journal article" name="BMC Genomics">
        <title>Long-read sequencing and de novo genome assembly of marine medaka (Oryzias melastigma).</title>
        <authorList>
            <person name="Liang P."/>
            <person name="Saqib H.S.A."/>
            <person name="Ni X."/>
            <person name="Shen Y."/>
        </authorList>
    </citation>
    <scope>NUCLEOTIDE SEQUENCE</scope>
    <source>
        <strain evidence="2">Bigg-433</strain>
    </source>
</reference>
<proteinExistence type="predicted"/>
<name>A0A834KZ37_ORYME</name>
<gene>
    <name evidence="2" type="ORF">FQA47_014619</name>
</gene>
<feature type="region of interest" description="Disordered" evidence="1">
    <location>
        <begin position="23"/>
        <end position="84"/>
    </location>
</feature>
<dbReference type="EMBL" id="WKFB01000097">
    <property type="protein sequence ID" value="KAF6736105.1"/>
    <property type="molecule type" value="Genomic_DNA"/>
</dbReference>
<organism evidence="2 3">
    <name type="scientific">Oryzias melastigma</name>
    <name type="common">Marine medaka</name>
    <dbReference type="NCBI Taxonomy" id="30732"/>
    <lineage>
        <taxon>Eukaryota</taxon>
        <taxon>Metazoa</taxon>
        <taxon>Chordata</taxon>
        <taxon>Craniata</taxon>
        <taxon>Vertebrata</taxon>
        <taxon>Euteleostomi</taxon>
        <taxon>Actinopterygii</taxon>
        <taxon>Neopterygii</taxon>
        <taxon>Teleostei</taxon>
        <taxon>Neoteleostei</taxon>
        <taxon>Acanthomorphata</taxon>
        <taxon>Ovalentaria</taxon>
        <taxon>Atherinomorphae</taxon>
        <taxon>Beloniformes</taxon>
        <taxon>Adrianichthyidae</taxon>
        <taxon>Oryziinae</taxon>
        <taxon>Oryzias</taxon>
    </lineage>
</organism>